<accession>A0A4R1Q2G6</accession>
<keyword evidence="2" id="KW-1185">Reference proteome</keyword>
<dbReference type="EMBL" id="SLUI01000002">
    <property type="protein sequence ID" value="TCL39409.1"/>
    <property type="molecule type" value="Genomic_DNA"/>
</dbReference>
<evidence type="ECO:0000313" key="1">
    <source>
        <dbReference type="EMBL" id="TCL39409.1"/>
    </source>
</evidence>
<name>A0A4R1Q2G6_9FIRM</name>
<protein>
    <submittedName>
        <fullName evidence="1">Uncharacterized protein</fullName>
    </submittedName>
</protein>
<dbReference type="Proteomes" id="UP000295063">
    <property type="component" value="Unassembled WGS sequence"/>
</dbReference>
<dbReference type="AlphaFoldDB" id="A0A4R1Q2G6"/>
<dbReference type="RefSeq" id="WP_165898777.1">
    <property type="nucleotide sequence ID" value="NZ_DAIMLW010000253.1"/>
</dbReference>
<proteinExistence type="predicted"/>
<organism evidence="1 2">
    <name type="scientific">Anaerospora hongkongensis</name>
    <dbReference type="NCBI Taxonomy" id="244830"/>
    <lineage>
        <taxon>Bacteria</taxon>
        <taxon>Bacillati</taxon>
        <taxon>Bacillota</taxon>
        <taxon>Negativicutes</taxon>
        <taxon>Selenomonadales</taxon>
        <taxon>Sporomusaceae</taxon>
        <taxon>Anaerospora</taxon>
    </lineage>
</organism>
<gene>
    <name evidence="1" type="ORF">EV210_102325</name>
</gene>
<evidence type="ECO:0000313" key="2">
    <source>
        <dbReference type="Proteomes" id="UP000295063"/>
    </source>
</evidence>
<comment type="caution">
    <text evidence="1">The sequence shown here is derived from an EMBL/GenBank/DDBJ whole genome shotgun (WGS) entry which is preliminary data.</text>
</comment>
<sequence>MEKIELITRIRALSELLHSDDLHKYSFSEETLTEMKQKLDEITEEYIAAYC</sequence>
<reference evidence="1 2" key="1">
    <citation type="submission" date="2019-03" db="EMBL/GenBank/DDBJ databases">
        <title>Genomic Encyclopedia of Type Strains, Phase IV (KMG-IV): sequencing the most valuable type-strain genomes for metagenomic binning, comparative biology and taxonomic classification.</title>
        <authorList>
            <person name="Goeker M."/>
        </authorList>
    </citation>
    <scope>NUCLEOTIDE SEQUENCE [LARGE SCALE GENOMIC DNA]</scope>
    <source>
        <strain evidence="1 2">DSM 15969</strain>
    </source>
</reference>